<dbReference type="PANTHER" id="PTHR23335:SF1">
    <property type="entry name" value="CALMODULIN-BINDING TRANSCRIPTION ACTIVATOR, ISOFORM F"/>
    <property type="match status" value="1"/>
</dbReference>
<organism evidence="1">
    <name type="scientific">Sesamum radiatum</name>
    <name type="common">Black benniseed</name>
    <dbReference type="NCBI Taxonomy" id="300843"/>
    <lineage>
        <taxon>Eukaryota</taxon>
        <taxon>Viridiplantae</taxon>
        <taxon>Streptophyta</taxon>
        <taxon>Embryophyta</taxon>
        <taxon>Tracheophyta</taxon>
        <taxon>Spermatophyta</taxon>
        <taxon>Magnoliopsida</taxon>
        <taxon>eudicotyledons</taxon>
        <taxon>Gunneridae</taxon>
        <taxon>Pentapetalae</taxon>
        <taxon>asterids</taxon>
        <taxon>lamiids</taxon>
        <taxon>Lamiales</taxon>
        <taxon>Pedaliaceae</taxon>
        <taxon>Sesamum</taxon>
    </lineage>
</organism>
<dbReference type="AlphaFoldDB" id="A0AAW2TU05"/>
<dbReference type="GO" id="GO:0005634">
    <property type="term" value="C:nucleus"/>
    <property type="evidence" value="ECO:0007669"/>
    <property type="project" value="TreeGrafter"/>
</dbReference>
<comment type="caution">
    <text evidence="1">The sequence shown here is derived from an EMBL/GenBank/DDBJ whole genome shotgun (WGS) entry which is preliminary data.</text>
</comment>
<dbReference type="PANTHER" id="PTHR23335">
    <property type="entry name" value="CALMODULIN-BINDING TRANSCRIPTION ACTIVATOR CAMTA"/>
    <property type="match status" value="1"/>
</dbReference>
<dbReference type="GO" id="GO:0003690">
    <property type="term" value="F:double-stranded DNA binding"/>
    <property type="evidence" value="ECO:0007669"/>
    <property type="project" value="TreeGrafter"/>
</dbReference>
<sequence>MNQDGRSTGLEIPEFHPSAMPRQLEKQSWRQQYEEYDTHKHRPPIRHLRYESLNTDMTSIILFGKLKLGGSSLLKCFSSYRTIRSTSSPTKSLKNHLVMLILAFSLSFIECSIWSVFKDVTYIRPGRNPQYVPNGHRSSSISPNHCLTDVQQVQAMVHINVFGSDLAQHVNVFNQIITDLARLDLEQLQIPIHRTLLVRQQQQLLLPVATGDLLGYLSEVALTSHLSSLKLEESELSKGSAAAEAERRVNILSKESSSSNEDQVFLKHTLAAVRNSAQAAARIQSAFCAHSFQKKQQREAAVAIDDANRDEYCILAHNIRGISELRSWRSAMTLTRRITNMFGGLASGEDKILDEKLRERIIFQAHVRGYQVRKNCKVCWAVGILDKVILRWHRGGVGLRGFRHDSERIDESEDEDILKVLRKQKVDAAIDEAVSRVLFYG</sequence>
<accession>A0AAW2TU05</accession>
<reference evidence="1" key="2">
    <citation type="journal article" date="2024" name="Plant">
        <title>Genomic evolution and insights into agronomic trait innovations of Sesamum species.</title>
        <authorList>
            <person name="Miao H."/>
            <person name="Wang L."/>
            <person name="Qu L."/>
            <person name="Liu H."/>
            <person name="Sun Y."/>
            <person name="Le M."/>
            <person name="Wang Q."/>
            <person name="Wei S."/>
            <person name="Zheng Y."/>
            <person name="Lin W."/>
            <person name="Duan Y."/>
            <person name="Cao H."/>
            <person name="Xiong S."/>
            <person name="Wang X."/>
            <person name="Wei L."/>
            <person name="Li C."/>
            <person name="Ma Q."/>
            <person name="Ju M."/>
            <person name="Zhao R."/>
            <person name="Li G."/>
            <person name="Mu C."/>
            <person name="Tian Q."/>
            <person name="Mei H."/>
            <person name="Zhang T."/>
            <person name="Gao T."/>
            <person name="Zhang H."/>
        </authorList>
    </citation>
    <scope>NUCLEOTIDE SEQUENCE</scope>
    <source>
        <strain evidence="1">G02</strain>
    </source>
</reference>
<dbReference type="GO" id="GO:0006357">
    <property type="term" value="P:regulation of transcription by RNA polymerase II"/>
    <property type="evidence" value="ECO:0007669"/>
    <property type="project" value="TreeGrafter"/>
</dbReference>
<proteinExistence type="predicted"/>
<reference evidence="1" key="1">
    <citation type="submission" date="2020-06" db="EMBL/GenBank/DDBJ databases">
        <authorList>
            <person name="Li T."/>
            <person name="Hu X."/>
            <person name="Zhang T."/>
            <person name="Song X."/>
            <person name="Zhang H."/>
            <person name="Dai N."/>
            <person name="Sheng W."/>
            <person name="Hou X."/>
            <person name="Wei L."/>
        </authorList>
    </citation>
    <scope>NUCLEOTIDE SEQUENCE</scope>
    <source>
        <strain evidence="1">G02</strain>
        <tissue evidence="1">Leaf</tissue>
    </source>
</reference>
<protein>
    <submittedName>
        <fullName evidence="1">Calmodulin-binding transcription activator 4</fullName>
    </submittedName>
</protein>
<dbReference type="GO" id="GO:0003712">
    <property type="term" value="F:transcription coregulator activity"/>
    <property type="evidence" value="ECO:0007669"/>
    <property type="project" value="TreeGrafter"/>
</dbReference>
<gene>
    <name evidence="1" type="ORF">Sradi_1781900</name>
</gene>
<dbReference type="EMBL" id="JACGWJ010000007">
    <property type="protein sequence ID" value="KAL0408475.1"/>
    <property type="molecule type" value="Genomic_DNA"/>
</dbReference>
<evidence type="ECO:0000313" key="1">
    <source>
        <dbReference type="EMBL" id="KAL0408475.1"/>
    </source>
</evidence>
<name>A0AAW2TU05_SESRA</name>